<proteinExistence type="predicted"/>
<name>A0A2D4H0K9_MICCO</name>
<sequence>MEDQVVMALTTKDLFLVKVIRVVHQTIKLAHSQKGDMTRIVVAQIMVLKEVPSEVVKNGMMVETLGVCQTEGHLIQISMMTLIEQMNFVKTFIQTSDLGIVYVNLREEEVHLKKRNGEEVVQALLSILITGNSMKEIVGVQTVDLLAHGMDGELQMSDSLMIQRKHDIEEEEMKTLGEVHPQGMKAEDQEEETVFLDLMILCQKKILTHQRKMQGEEITVVGEEVGVTQEEDEKVFFPLQMNFLILKAEWMEIENQVPVKIILLTMDILLQIENVPPPSKEWIWPHYHPANDLGMMDQEPLITEKWKCKLGIQRREERDVENQAFHRECQSLEDPVLWMESIMMDIIEKNLEDLQETILLEEEEVGVTGEEEVT</sequence>
<reference evidence="1" key="2">
    <citation type="submission" date="2017-11" db="EMBL/GenBank/DDBJ databases">
        <title>Coralsnake Venomics: Analyses of Venom Gland Transcriptomes and Proteomes of Six Brazilian Taxa.</title>
        <authorList>
            <person name="Aird S.D."/>
            <person name="Jorge da Silva N."/>
            <person name="Qiu L."/>
            <person name="Villar-Briones A."/>
            <person name="Aparecida-Saddi V."/>
            <person name="Campos-Telles M.P."/>
            <person name="Grau M."/>
            <person name="Mikheyev A.S."/>
        </authorList>
    </citation>
    <scope>NUCLEOTIDE SEQUENCE</scope>
    <source>
        <tissue evidence="1">Venom_gland</tissue>
    </source>
</reference>
<dbReference type="EMBL" id="IACJ01165876">
    <property type="protein sequence ID" value="LAA65518.1"/>
    <property type="molecule type" value="Transcribed_RNA"/>
</dbReference>
<protein>
    <submittedName>
        <fullName evidence="1">Uncharacterized protein</fullName>
    </submittedName>
</protein>
<reference evidence="1" key="1">
    <citation type="submission" date="2017-07" db="EMBL/GenBank/DDBJ databases">
        <authorList>
            <person name="Mikheyev A."/>
            <person name="Grau M."/>
        </authorList>
    </citation>
    <scope>NUCLEOTIDE SEQUENCE</scope>
    <source>
        <tissue evidence="1">Venom_gland</tissue>
    </source>
</reference>
<evidence type="ECO:0000313" key="1">
    <source>
        <dbReference type="EMBL" id="LAA65518.1"/>
    </source>
</evidence>
<dbReference type="AlphaFoldDB" id="A0A2D4H0K9"/>
<accession>A0A2D4H0K9</accession>
<organism evidence="1">
    <name type="scientific">Micrurus corallinus</name>
    <name type="common">Brazilian coral snake</name>
    <dbReference type="NCBI Taxonomy" id="54390"/>
    <lineage>
        <taxon>Eukaryota</taxon>
        <taxon>Metazoa</taxon>
        <taxon>Chordata</taxon>
        <taxon>Craniata</taxon>
        <taxon>Vertebrata</taxon>
        <taxon>Euteleostomi</taxon>
        <taxon>Lepidosauria</taxon>
        <taxon>Squamata</taxon>
        <taxon>Bifurcata</taxon>
        <taxon>Unidentata</taxon>
        <taxon>Episquamata</taxon>
        <taxon>Toxicofera</taxon>
        <taxon>Serpentes</taxon>
        <taxon>Colubroidea</taxon>
        <taxon>Elapidae</taxon>
        <taxon>Elapinae</taxon>
        <taxon>Micrurus</taxon>
    </lineage>
</organism>